<accession>A0A2M7QB98</accession>
<evidence type="ECO:0000313" key="1">
    <source>
        <dbReference type="EMBL" id="PIY62865.1"/>
    </source>
</evidence>
<gene>
    <name evidence="1" type="ORF">COY93_02015</name>
</gene>
<dbReference type="Proteomes" id="UP000230973">
    <property type="component" value="Unassembled WGS sequence"/>
</dbReference>
<protein>
    <submittedName>
        <fullName evidence="1">Uncharacterized protein</fullName>
    </submittedName>
</protein>
<organism evidence="1 2">
    <name type="scientific">Candidatus Uhrbacteria bacterium CG_4_10_14_0_8_um_filter_58_22</name>
    <dbReference type="NCBI Taxonomy" id="1975029"/>
    <lineage>
        <taxon>Bacteria</taxon>
        <taxon>Candidatus Uhriibacteriota</taxon>
    </lineage>
</organism>
<reference evidence="2" key="1">
    <citation type="submission" date="2017-09" db="EMBL/GenBank/DDBJ databases">
        <title>Depth-based differentiation of microbial function through sediment-hosted aquifers and enrichment of novel symbionts in the deep terrestrial subsurface.</title>
        <authorList>
            <person name="Probst A.J."/>
            <person name="Ladd B."/>
            <person name="Jarett J.K."/>
            <person name="Geller-Mcgrath D.E."/>
            <person name="Sieber C.M.K."/>
            <person name="Emerson J.B."/>
            <person name="Anantharaman K."/>
            <person name="Thomas B.C."/>
            <person name="Malmstrom R."/>
            <person name="Stieglmeier M."/>
            <person name="Klingl A."/>
            <person name="Woyke T."/>
            <person name="Ryan C.M."/>
            <person name="Banfield J.F."/>
        </authorList>
    </citation>
    <scope>NUCLEOTIDE SEQUENCE [LARGE SCALE GENOMIC DNA]</scope>
</reference>
<name>A0A2M7QB98_9BACT</name>
<evidence type="ECO:0000313" key="2">
    <source>
        <dbReference type="Proteomes" id="UP000230973"/>
    </source>
</evidence>
<comment type="caution">
    <text evidence="1">The sequence shown here is derived from an EMBL/GenBank/DDBJ whole genome shotgun (WGS) entry which is preliminary data.</text>
</comment>
<proteinExistence type="predicted"/>
<dbReference type="AlphaFoldDB" id="A0A2M7QB98"/>
<sequence>MGKEAEGREQTEAVYEEKKIEGRQPKKMNGIWFVWVPSCVEMGFREHWLSVSGRRVRVFEPLSTEDNWSVSCHSTDDHNPNPNPDTYFETERFESRTEAFDCAEQWTRHGSPDPV</sequence>
<dbReference type="EMBL" id="PFLC01000026">
    <property type="protein sequence ID" value="PIY62865.1"/>
    <property type="molecule type" value="Genomic_DNA"/>
</dbReference>